<evidence type="ECO:0000313" key="2">
    <source>
        <dbReference type="Proteomes" id="UP001642360"/>
    </source>
</evidence>
<proteinExistence type="predicted"/>
<accession>A0ABC8SZ60</accession>
<dbReference type="Pfam" id="PF03140">
    <property type="entry name" value="DUF247"/>
    <property type="match status" value="2"/>
</dbReference>
<protein>
    <submittedName>
        <fullName evidence="1">Uncharacterized protein</fullName>
    </submittedName>
</protein>
<evidence type="ECO:0000313" key="1">
    <source>
        <dbReference type="EMBL" id="CAK9162394.1"/>
    </source>
</evidence>
<gene>
    <name evidence="1" type="ORF">ILEXP_LOCUS31263</name>
</gene>
<dbReference type="PANTHER" id="PTHR31549:SF80">
    <property type="entry name" value="OS12G0481000 PROTEIN"/>
    <property type="match status" value="1"/>
</dbReference>
<keyword evidence="2" id="KW-1185">Reference proteome</keyword>
<dbReference type="Proteomes" id="UP001642360">
    <property type="component" value="Unassembled WGS sequence"/>
</dbReference>
<sequence length="227" mass="25912">MWQSDNERFLKLMLIDGCFTLEIFRPAIETPGDYHSDDLIFGNHGKLYIWPFIRQDMLLLENQLPMLVLDKLLAISKSRDDVTSSNLLHVDYKMVRSANQLYDAGVIIKTSENSHFNYDHHNISFEGGVLRLPIFIIDENTESTFLNMIAFERCHVGAGSDMTTFVRFMSNLIHRAGDINVQGSQGVIRITFGSVQDAADLFDTTSKNLTLDASNRLARILDDVNWY</sequence>
<dbReference type="AlphaFoldDB" id="A0ABC8SZ60"/>
<reference evidence="1 2" key="1">
    <citation type="submission" date="2024-02" db="EMBL/GenBank/DDBJ databases">
        <authorList>
            <person name="Vignale AGUSTIN F."/>
            <person name="Sosa J E."/>
            <person name="Modenutti C."/>
        </authorList>
    </citation>
    <scope>NUCLEOTIDE SEQUENCE [LARGE SCALE GENOMIC DNA]</scope>
</reference>
<dbReference type="EMBL" id="CAUOFW020003847">
    <property type="protein sequence ID" value="CAK9162394.1"/>
    <property type="molecule type" value="Genomic_DNA"/>
</dbReference>
<dbReference type="PANTHER" id="PTHR31549">
    <property type="entry name" value="PROTEIN, PUTATIVE (DUF247)-RELATED-RELATED"/>
    <property type="match status" value="1"/>
</dbReference>
<dbReference type="InterPro" id="IPR004158">
    <property type="entry name" value="DUF247_pln"/>
</dbReference>
<organism evidence="1 2">
    <name type="scientific">Ilex paraguariensis</name>
    <name type="common">yerba mate</name>
    <dbReference type="NCBI Taxonomy" id="185542"/>
    <lineage>
        <taxon>Eukaryota</taxon>
        <taxon>Viridiplantae</taxon>
        <taxon>Streptophyta</taxon>
        <taxon>Embryophyta</taxon>
        <taxon>Tracheophyta</taxon>
        <taxon>Spermatophyta</taxon>
        <taxon>Magnoliopsida</taxon>
        <taxon>eudicotyledons</taxon>
        <taxon>Gunneridae</taxon>
        <taxon>Pentapetalae</taxon>
        <taxon>asterids</taxon>
        <taxon>campanulids</taxon>
        <taxon>Aquifoliales</taxon>
        <taxon>Aquifoliaceae</taxon>
        <taxon>Ilex</taxon>
    </lineage>
</organism>
<name>A0ABC8SZ60_9AQUA</name>
<comment type="caution">
    <text evidence="1">The sequence shown here is derived from an EMBL/GenBank/DDBJ whole genome shotgun (WGS) entry which is preliminary data.</text>
</comment>